<accession>A0A2W7QMQ2</accession>
<proteinExistence type="predicted"/>
<organism evidence="1 2">
    <name type="scientific">Cereibacter changlensis</name>
    <dbReference type="NCBI Taxonomy" id="402884"/>
    <lineage>
        <taxon>Bacteria</taxon>
        <taxon>Pseudomonadati</taxon>
        <taxon>Pseudomonadota</taxon>
        <taxon>Alphaproteobacteria</taxon>
        <taxon>Rhodobacterales</taxon>
        <taxon>Paracoccaceae</taxon>
        <taxon>Cereibacter</taxon>
    </lineage>
</organism>
<dbReference type="EMBL" id="QKZS01000014">
    <property type="protein sequence ID" value="PZX49733.1"/>
    <property type="molecule type" value="Genomic_DNA"/>
</dbReference>
<name>A0A2W7QMQ2_9RHOB</name>
<evidence type="ECO:0000313" key="2">
    <source>
        <dbReference type="Proteomes" id="UP000249538"/>
    </source>
</evidence>
<comment type="caution">
    <text evidence="1">The sequence shown here is derived from an EMBL/GenBank/DDBJ whole genome shotgun (WGS) entry which is preliminary data.</text>
</comment>
<evidence type="ECO:0000313" key="1">
    <source>
        <dbReference type="EMBL" id="PZX49733.1"/>
    </source>
</evidence>
<dbReference type="AlphaFoldDB" id="A0A2W7QMQ2"/>
<dbReference type="Proteomes" id="UP000249538">
    <property type="component" value="Unassembled WGS sequence"/>
</dbReference>
<protein>
    <submittedName>
        <fullName evidence="1">Uncharacterized protein</fullName>
    </submittedName>
</protein>
<gene>
    <name evidence="1" type="ORF">LX76_03733</name>
</gene>
<sequence length="83" mass="9421">MPYTSTMVMQDNEEIRDRLRSTLGEIPTALLPLIERHQDNLRLLVETLNRAGHPPDVVRESVRDLMAAHENDILAALDGMESK</sequence>
<reference evidence="1 2" key="1">
    <citation type="submission" date="2018-06" db="EMBL/GenBank/DDBJ databases">
        <title>Genomic Encyclopedia of Archaeal and Bacterial Type Strains, Phase II (KMG-II): from individual species to whole genera.</title>
        <authorList>
            <person name="Goeker M."/>
        </authorList>
    </citation>
    <scope>NUCLEOTIDE SEQUENCE [LARGE SCALE GENOMIC DNA]</scope>
    <source>
        <strain evidence="1 2">DSM 18774</strain>
    </source>
</reference>